<evidence type="ECO:0000313" key="1">
    <source>
        <dbReference type="EMBL" id="TKK64412.1"/>
    </source>
</evidence>
<dbReference type="OrthoDB" id="9798990at2"/>
<dbReference type="AlphaFoldDB" id="A0A4U3KQD5"/>
<keyword evidence="2" id="KW-1185">Reference proteome</keyword>
<dbReference type="RefSeq" id="WP_137264086.1">
    <property type="nucleotide sequence ID" value="NZ_SZQL01000034.1"/>
</dbReference>
<gene>
    <name evidence="1" type="ORF">FC093_22565</name>
</gene>
<accession>A0A4U3KQD5</accession>
<sequence>MNNTKAHNFSILPISENHIITYELVPLIDTHRDPFGRLHIATALFENTAILTGDKQFDNYTSLIKVIH</sequence>
<dbReference type="SUPFAM" id="SSF88723">
    <property type="entry name" value="PIN domain-like"/>
    <property type="match status" value="1"/>
</dbReference>
<name>A0A4U3KQD5_9BACT</name>
<dbReference type="EMBL" id="SZQL01000034">
    <property type="protein sequence ID" value="TKK64412.1"/>
    <property type="molecule type" value="Genomic_DNA"/>
</dbReference>
<dbReference type="Proteomes" id="UP000305848">
    <property type="component" value="Unassembled WGS sequence"/>
</dbReference>
<proteinExistence type="predicted"/>
<protein>
    <submittedName>
        <fullName evidence="1">Type II toxin-antitoxin system VapC family toxin</fullName>
    </submittedName>
</protein>
<evidence type="ECO:0000313" key="2">
    <source>
        <dbReference type="Proteomes" id="UP000305848"/>
    </source>
</evidence>
<comment type="caution">
    <text evidence="1">The sequence shown here is derived from an EMBL/GenBank/DDBJ whole genome shotgun (WGS) entry which is preliminary data.</text>
</comment>
<dbReference type="InterPro" id="IPR029060">
    <property type="entry name" value="PIN-like_dom_sf"/>
</dbReference>
<reference evidence="1 2" key="1">
    <citation type="submission" date="2019-05" db="EMBL/GenBank/DDBJ databases">
        <title>Panacibacter sp. strain 17mud1-8 Genome sequencing and assembly.</title>
        <authorList>
            <person name="Chhetri G."/>
        </authorList>
    </citation>
    <scope>NUCLEOTIDE SEQUENCE [LARGE SCALE GENOMIC DNA]</scope>
    <source>
        <strain evidence="1 2">17mud1-8</strain>
    </source>
</reference>
<organism evidence="1 2">
    <name type="scientific">Ilyomonas limi</name>
    <dbReference type="NCBI Taxonomy" id="2575867"/>
    <lineage>
        <taxon>Bacteria</taxon>
        <taxon>Pseudomonadati</taxon>
        <taxon>Bacteroidota</taxon>
        <taxon>Chitinophagia</taxon>
        <taxon>Chitinophagales</taxon>
        <taxon>Chitinophagaceae</taxon>
        <taxon>Ilyomonas</taxon>
    </lineage>
</organism>